<reference evidence="3" key="1">
    <citation type="submission" date="2012-11" db="EMBL/GenBank/DDBJ databases">
        <title>Dependencies among metagenomic species, viruses, plasmids and units of genetic variation.</title>
        <authorList>
            <person name="Nielsen H.B."/>
            <person name="Almeida M."/>
            <person name="Juncker A.S."/>
            <person name="Rasmussen S."/>
            <person name="Li J."/>
            <person name="Sunagawa S."/>
            <person name="Plichta D."/>
            <person name="Gautier L."/>
            <person name="Le Chatelier E."/>
            <person name="Peletier E."/>
            <person name="Bonde I."/>
            <person name="Nielsen T."/>
            <person name="Manichanh C."/>
            <person name="Arumugam M."/>
            <person name="Batto J."/>
            <person name="Santos M.B.Q.D."/>
            <person name="Blom N."/>
            <person name="Borruel N."/>
            <person name="Burgdorf K.S."/>
            <person name="Boumezbeur F."/>
            <person name="Casellas F."/>
            <person name="Dore J."/>
            <person name="Guarner F."/>
            <person name="Hansen T."/>
            <person name="Hildebrand F."/>
            <person name="Kaas R.S."/>
            <person name="Kennedy S."/>
            <person name="Kristiansen K."/>
            <person name="Kultima J.R."/>
            <person name="Leonard P."/>
            <person name="Levenez F."/>
            <person name="Lund O."/>
            <person name="Moumen B."/>
            <person name="Le Paslier D."/>
            <person name="Pons N."/>
            <person name="Pedersen O."/>
            <person name="Prifti E."/>
            <person name="Qin J."/>
            <person name="Raes J."/>
            <person name="Tap J."/>
            <person name="Tims S."/>
            <person name="Ussery D.W."/>
            <person name="Yamada T."/>
            <person name="MetaHit consortium"/>
            <person name="Renault P."/>
            <person name="Sicheritz-Ponten T."/>
            <person name="Bork P."/>
            <person name="Wang J."/>
            <person name="Brunak S."/>
            <person name="Ehrlich S.D."/>
        </authorList>
    </citation>
    <scope>NUCLEOTIDE SEQUENCE [LARGE SCALE GENOMIC DNA]</scope>
</reference>
<dbReference type="Pfam" id="PF04892">
    <property type="entry name" value="VanZ"/>
    <property type="match status" value="1"/>
</dbReference>
<evidence type="ECO:0000256" key="1">
    <source>
        <dbReference type="SAM" id="Phobius"/>
    </source>
</evidence>
<feature type="transmembrane region" description="Helical" evidence="1">
    <location>
        <begin position="150"/>
        <end position="174"/>
    </location>
</feature>
<dbReference type="PANTHER" id="PTHR36834">
    <property type="entry name" value="MEMBRANE PROTEIN-RELATED"/>
    <property type="match status" value="1"/>
</dbReference>
<name>R7A5L4_9FIRM</name>
<feature type="domain" description="VanZ-like" evidence="2">
    <location>
        <begin position="48"/>
        <end position="163"/>
    </location>
</feature>
<gene>
    <name evidence="3" type="ORF">BN656_00746</name>
</gene>
<feature type="transmembrane region" description="Helical" evidence="1">
    <location>
        <begin position="40"/>
        <end position="68"/>
    </location>
</feature>
<keyword evidence="1" id="KW-1133">Transmembrane helix</keyword>
<feature type="transmembrane region" description="Helical" evidence="1">
    <location>
        <begin position="6"/>
        <end position="28"/>
    </location>
</feature>
<dbReference type="InterPro" id="IPR053150">
    <property type="entry name" value="Teicoplanin_resist-assoc"/>
</dbReference>
<evidence type="ECO:0000313" key="3">
    <source>
        <dbReference type="EMBL" id="CDD56093.1"/>
    </source>
</evidence>
<proteinExistence type="predicted"/>
<feature type="transmembrane region" description="Helical" evidence="1">
    <location>
        <begin position="119"/>
        <end position="138"/>
    </location>
</feature>
<accession>R7A5L4</accession>
<keyword evidence="1" id="KW-0812">Transmembrane</keyword>
<organism evidence="3 4">
    <name type="scientific">Bacteroides pectinophilus CAG:437</name>
    <dbReference type="NCBI Taxonomy" id="1263051"/>
    <lineage>
        <taxon>Bacteria</taxon>
        <taxon>Bacillati</taxon>
        <taxon>Bacillota</taxon>
        <taxon>Clostridia</taxon>
        <taxon>Eubacteriales</taxon>
    </lineage>
</organism>
<dbReference type="EMBL" id="CBHH010000025">
    <property type="protein sequence ID" value="CDD56093.1"/>
    <property type="molecule type" value="Genomic_DNA"/>
</dbReference>
<protein>
    <recommendedName>
        <fullName evidence="2">VanZ-like domain-containing protein</fullName>
    </recommendedName>
</protein>
<dbReference type="AlphaFoldDB" id="R7A5L4"/>
<comment type="caution">
    <text evidence="3">The sequence shown here is derived from an EMBL/GenBank/DDBJ whole genome shotgun (WGS) entry which is preliminary data.</text>
</comment>
<evidence type="ECO:0000313" key="4">
    <source>
        <dbReference type="Proteomes" id="UP000018141"/>
    </source>
</evidence>
<feature type="transmembrane region" description="Helical" evidence="1">
    <location>
        <begin position="204"/>
        <end position="228"/>
    </location>
</feature>
<dbReference type="PANTHER" id="PTHR36834:SF2">
    <property type="entry name" value="MEMBRANE PROTEIN"/>
    <property type="match status" value="1"/>
</dbReference>
<dbReference type="InterPro" id="IPR006976">
    <property type="entry name" value="VanZ-like"/>
</dbReference>
<evidence type="ECO:0000259" key="2">
    <source>
        <dbReference type="Pfam" id="PF04892"/>
    </source>
</evidence>
<feature type="transmembrane region" description="Helical" evidence="1">
    <location>
        <begin position="88"/>
        <end position="107"/>
    </location>
</feature>
<dbReference type="Proteomes" id="UP000018141">
    <property type="component" value="Unassembled WGS sequence"/>
</dbReference>
<keyword evidence="1" id="KW-0472">Membrane</keyword>
<sequence length="232" mass="26767">MNTLFLDLIFIVSFRLCVFVPCIIWQLYMTKFKNVRYGRMHYVMTYIFIFYLSMVLEVTGIPTIYELIRKGIVIDSGTINPVPFSTDTYTISYILNIIMFMPLGFLLPMIWRKCRFHQVLLIGMLSSLAIEIMQLFNWRVSDIDDLLMNTLGAVIGFFLFKLVDMIIHGIYSIFAHNKNSKVESASQRHALATAKGKTPNISEAIAYIILSYLGVFFLYNVTGISALVERFE</sequence>